<dbReference type="Proteomes" id="UP000630353">
    <property type="component" value="Unassembled WGS sequence"/>
</dbReference>
<keyword evidence="2" id="KW-1185">Reference proteome</keyword>
<reference evidence="1" key="2">
    <citation type="submission" date="2020-09" db="EMBL/GenBank/DDBJ databases">
        <authorList>
            <person name="Sun Q."/>
            <person name="Kim S."/>
        </authorList>
    </citation>
    <scope>NUCLEOTIDE SEQUENCE</scope>
    <source>
        <strain evidence="1">KCTC 42651</strain>
    </source>
</reference>
<name>A0A918XUV6_9PROT</name>
<protein>
    <submittedName>
        <fullName evidence="1">Uncharacterized protein</fullName>
    </submittedName>
</protein>
<organism evidence="1 2">
    <name type="scientific">Thalassobaculum fulvum</name>
    <dbReference type="NCBI Taxonomy" id="1633335"/>
    <lineage>
        <taxon>Bacteria</taxon>
        <taxon>Pseudomonadati</taxon>
        <taxon>Pseudomonadota</taxon>
        <taxon>Alphaproteobacteria</taxon>
        <taxon>Rhodospirillales</taxon>
        <taxon>Thalassobaculaceae</taxon>
        <taxon>Thalassobaculum</taxon>
    </lineage>
</organism>
<accession>A0A918XUV6</accession>
<gene>
    <name evidence="1" type="ORF">GCM10017083_40420</name>
</gene>
<reference evidence="1" key="1">
    <citation type="journal article" date="2014" name="Int. J. Syst. Evol. Microbiol.">
        <title>Complete genome sequence of Corynebacterium casei LMG S-19264T (=DSM 44701T), isolated from a smear-ripened cheese.</title>
        <authorList>
            <consortium name="US DOE Joint Genome Institute (JGI-PGF)"/>
            <person name="Walter F."/>
            <person name="Albersmeier A."/>
            <person name="Kalinowski J."/>
            <person name="Ruckert C."/>
        </authorList>
    </citation>
    <scope>NUCLEOTIDE SEQUENCE</scope>
    <source>
        <strain evidence="1">KCTC 42651</strain>
    </source>
</reference>
<proteinExistence type="predicted"/>
<dbReference type="EMBL" id="BMZS01000010">
    <property type="protein sequence ID" value="GHD58057.1"/>
    <property type="molecule type" value="Genomic_DNA"/>
</dbReference>
<evidence type="ECO:0000313" key="2">
    <source>
        <dbReference type="Proteomes" id="UP000630353"/>
    </source>
</evidence>
<evidence type="ECO:0000313" key="1">
    <source>
        <dbReference type="EMBL" id="GHD58057.1"/>
    </source>
</evidence>
<comment type="caution">
    <text evidence="1">The sequence shown here is derived from an EMBL/GenBank/DDBJ whole genome shotgun (WGS) entry which is preliminary data.</text>
</comment>
<dbReference type="AlphaFoldDB" id="A0A918XUV6"/>
<dbReference type="RefSeq" id="WP_189993014.1">
    <property type="nucleotide sequence ID" value="NZ_BMZS01000010.1"/>
</dbReference>
<sequence>MLDPKKLVDSDKLAAQHLATELNAGSSRVYHVDRLHRLVQDTGAGPEQFLFRHPELHRIIFVKQAIRDDQFLAGRLNRVGTKLYFAFNETNVLEGGKSIFVGDPNFDDALAFQAGFERKRGVEDYIHDRDIIQILDQLPSLDPFLLKDRLLAEGIDPHPGYFEITQEEWSKLRDHVMSRFRPIVQFAYGGLDAARAQSRLRLLVEKIWAAKDMETLAPIIQAMELDPKEAPVALHAWKGVIYYDYRMASLEAEIRRFAEWLGNGAEPIDLIPSANRKVVLDVRDATRAVLRERWRKARARLEEYNTAYRKLFVEKQSPGPFIAFLGNASDIFAELGDSLSRLDHANEVWQSVTERYGSKHLKYEPLHQLLSLAYRILE</sequence>